<evidence type="ECO:0000256" key="2">
    <source>
        <dbReference type="ARBA" id="ARBA00007749"/>
    </source>
</evidence>
<evidence type="ECO:0000259" key="6">
    <source>
        <dbReference type="SMART" id="SM00849"/>
    </source>
</evidence>
<dbReference type="Pfam" id="PF00753">
    <property type="entry name" value="Lactamase_B"/>
    <property type="match status" value="1"/>
</dbReference>
<evidence type="ECO:0000256" key="1">
    <source>
        <dbReference type="ARBA" id="ARBA00001947"/>
    </source>
</evidence>
<dbReference type="InterPro" id="IPR001279">
    <property type="entry name" value="Metallo-B-lactamas"/>
</dbReference>
<proteinExistence type="inferred from homology"/>
<sequence length="275" mass="31127">MTNNWSVFVLEYAYSHEPWVGLVKGMEKDGMVDLPYSFVLATKGDRRILVDAGFMKTGSEEEFPRKFQVKQWISPLRMLAEMDVRPEDITDIVVTHAHFDHMGAIGEFPDAHIHIQKTELLTWYEAIALPRRFSHLTRIIDPDTLRAALNASIQHRVTLIDGDRDHILPGIHVRLAAGHTAGQQIVIIDTEKGAHVISGDCIYTRRQLTGHDNNGVYVPLNNATGTVWDQLKSIDRLNDAIDGDQSRLVILHDVDRWKGRPVVAEVEGYRVVQIV</sequence>
<dbReference type="PANTHER" id="PTHR42978">
    <property type="entry name" value="QUORUM-QUENCHING LACTONASE YTNP-RELATED-RELATED"/>
    <property type="match status" value="1"/>
</dbReference>
<dbReference type="OrthoDB" id="9773738at2"/>
<keyword evidence="8" id="KW-1185">Reference proteome</keyword>
<dbReference type="STRING" id="571298.SAMN04488026_103540"/>
<keyword evidence="5" id="KW-0862">Zinc</keyword>
<accession>A0A1G9AHQ8</accession>
<organism evidence="7 8">
    <name type="scientific">Aliiruegeria lutimaris</name>
    <dbReference type="NCBI Taxonomy" id="571298"/>
    <lineage>
        <taxon>Bacteria</taxon>
        <taxon>Pseudomonadati</taxon>
        <taxon>Pseudomonadota</taxon>
        <taxon>Alphaproteobacteria</taxon>
        <taxon>Rhodobacterales</taxon>
        <taxon>Roseobacteraceae</taxon>
        <taxon>Aliiruegeria</taxon>
    </lineage>
</organism>
<dbReference type="SMART" id="SM00849">
    <property type="entry name" value="Lactamase_B"/>
    <property type="match status" value="1"/>
</dbReference>
<comment type="cofactor">
    <cofactor evidence="1">
        <name>Zn(2+)</name>
        <dbReference type="ChEBI" id="CHEBI:29105"/>
    </cofactor>
</comment>
<dbReference type="Proteomes" id="UP000199382">
    <property type="component" value="Unassembled WGS sequence"/>
</dbReference>
<dbReference type="PANTHER" id="PTHR42978:SF7">
    <property type="entry name" value="METALLO-HYDROLASE RV2300C-RELATED"/>
    <property type="match status" value="1"/>
</dbReference>
<evidence type="ECO:0000256" key="4">
    <source>
        <dbReference type="ARBA" id="ARBA00022801"/>
    </source>
</evidence>
<dbReference type="CDD" id="cd07729">
    <property type="entry name" value="AHL_lactonase_MBL-fold"/>
    <property type="match status" value="1"/>
</dbReference>
<name>A0A1G9AHQ8_9RHOB</name>
<dbReference type="RefSeq" id="WP_093158444.1">
    <property type="nucleotide sequence ID" value="NZ_FNEK01000035.1"/>
</dbReference>
<dbReference type="InterPro" id="IPR051013">
    <property type="entry name" value="MBL_superfamily_lactonases"/>
</dbReference>
<dbReference type="SUPFAM" id="SSF56281">
    <property type="entry name" value="Metallo-hydrolase/oxidoreductase"/>
    <property type="match status" value="1"/>
</dbReference>
<dbReference type="InterPro" id="IPR036866">
    <property type="entry name" value="RibonucZ/Hydroxyglut_hydro"/>
</dbReference>
<comment type="similarity">
    <text evidence="2">Belongs to the metallo-beta-lactamase superfamily.</text>
</comment>
<protein>
    <submittedName>
        <fullName evidence="7">Metallo-beta-lactamase superfamily protein</fullName>
    </submittedName>
</protein>
<dbReference type="AlphaFoldDB" id="A0A1G9AHQ8"/>
<evidence type="ECO:0000313" key="8">
    <source>
        <dbReference type="Proteomes" id="UP000199382"/>
    </source>
</evidence>
<dbReference type="GO" id="GO:0046872">
    <property type="term" value="F:metal ion binding"/>
    <property type="evidence" value="ECO:0007669"/>
    <property type="project" value="UniProtKB-KW"/>
</dbReference>
<keyword evidence="4" id="KW-0378">Hydrolase</keyword>
<evidence type="ECO:0000313" key="7">
    <source>
        <dbReference type="EMBL" id="SDK26100.1"/>
    </source>
</evidence>
<dbReference type="EMBL" id="FNEK01000035">
    <property type="protein sequence ID" value="SDK26100.1"/>
    <property type="molecule type" value="Genomic_DNA"/>
</dbReference>
<reference evidence="7 8" key="1">
    <citation type="submission" date="2016-10" db="EMBL/GenBank/DDBJ databases">
        <authorList>
            <person name="de Groot N.N."/>
        </authorList>
    </citation>
    <scope>NUCLEOTIDE SEQUENCE [LARGE SCALE GENOMIC DNA]</scope>
    <source>
        <strain evidence="7 8">DSM 25294</strain>
    </source>
</reference>
<dbReference type="Gene3D" id="3.60.15.10">
    <property type="entry name" value="Ribonuclease Z/Hydroxyacylglutathione hydrolase-like"/>
    <property type="match status" value="1"/>
</dbReference>
<keyword evidence="3" id="KW-0479">Metal-binding</keyword>
<gene>
    <name evidence="7" type="ORF">SAMN04488026_103540</name>
</gene>
<evidence type="ECO:0000256" key="3">
    <source>
        <dbReference type="ARBA" id="ARBA00022723"/>
    </source>
</evidence>
<feature type="domain" description="Metallo-beta-lactamase" evidence="6">
    <location>
        <begin position="34"/>
        <end position="252"/>
    </location>
</feature>
<evidence type="ECO:0000256" key="5">
    <source>
        <dbReference type="ARBA" id="ARBA00022833"/>
    </source>
</evidence>
<dbReference type="GO" id="GO:0016787">
    <property type="term" value="F:hydrolase activity"/>
    <property type="evidence" value="ECO:0007669"/>
    <property type="project" value="UniProtKB-KW"/>
</dbReference>